<feature type="domain" description="CheW-like" evidence="1">
    <location>
        <begin position="172"/>
        <end position="319"/>
    </location>
</feature>
<keyword evidence="3" id="KW-1185">Reference proteome</keyword>
<dbReference type="InterPro" id="IPR002545">
    <property type="entry name" value="CheW-lke_dom"/>
</dbReference>
<dbReference type="Gene3D" id="2.30.30.40">
    <property type="entry name" value="SH3 Domains"/>
    <property type="match status" value="3"/>
</dbReference>
<reference evidence="3" key="1">
    <citation type="submission" date="2016-12" db="EMBL/GenBank/DDBJ databases">
        <title>Draft Genome Sequences od Carboxydothermus pertinax and islandicus, Hydrogenogenic Carboxydotrophic Bacteria.</title>
        <authorList>
            <person name="Fukuyama Y."/>
            <person name="Ohmae K."/>
            <person name="Yoneda Y."/>
            <person name="Yoshida T."/>
            <person name="Sako Y."/>
        </authorList>
    </citation>
    <scope>NUCLEOTIDE SEQUENCE [LARGE SCALE GENOMIC DNA]</scope>
    <source>
        <strain evidence="3">SET</strain>
    </source>
</reference>
<name>A0A1L8D4R3_9THEO</name>
<feature type="domain" description="CheW-like" evidence="1">
    <location>
        <begin position="5"/>
        <end position="145"/>
    </location>
</feature>
<dbReference type="InterPro" id="IPR039315">
    <property type="entry name" value="CheW"/>
</dbReference>
<gene>
    <name evidence="2" type="ORF">ciss_21290</name>
</gene>
<dbReference type="RefSeq" id="WP_075866358.1">
    <property type="nucleotide sequence ID" value="NZ_BDJL01000132.1"/>
</dbReference>
<dbReference type="InterPro" id="IPR036061">
    <property type="entry name" value="CheW-like_dom_sf"/>
</dbReference>
<protein>
    <submittedName>
        <fullName evidence="2">Chemotaxis protein CheW</fullName>
    </submittedName>
</protein>
<dbReference type="PANTHER" id="PTHR22617:SF23">
    <property type="entry name" value="CHEMOTAXIS PROTEIN CHEW"/>
    <property type="match status" value="1"/>
</dbReference>
<dbReference type="CDD" id="cd00732">
    <property type="entry name" value="CheW"/>
    <property type="match status" value="1"/>
</dbReference>
<dbReference type="GO" id="GO:0005829">
    <property type="term" value="C:cytosol"/>
    <property type="evidence" value="ECO:0007669"/>
    <property type="project" value="TreeGrafter"/>
</dbReference>
<dbReference type="STRING" id="661089.ciss_21290"/>
<evidence type="ECO:0000313" key="2">
    <source>
        <dbReference type="EMBL" id="GAV26196.1"/>
    </source>
</evidence>
<dbReference type="EMBL" id="BDJL01000132">
    <property type="protein sequence ID" value="GAV26196.1"/>
    <property type="molecule type" value="Genomic_DNA"/>
</dbReference>
<accession>A0A1L8D4R3</accession>
<dbReference type="GO" id="GO:0007165">
    <property type="term" value="P:signal transduction"/>
    <property type="evidence" value="ECO:0007669"/>
    <property type="project" value="InterPro"/>
</dbReference>
<dbReference type="Proteomes" id="UP000187338">
    <property type="component" value="Unassembled WGS sequence"/>
</dbReference>
<evidence type="ECO:0000259" key="1">
    <source>
        <dbReference type="PROSITE" id="PS50851"/>
    </source>
</evidence>
<evidence type="ECO:0000313" key="3">
    <source>
        <dbReference type="Proteomes" id="UP000187338"/>
    </source>
</evidence>
<comment type="caution">
    <text evidence="2">The sequence shown here is derived from an EMBL/GenBank/DDBJ whole genome shotgun (WGS) entry which is preliminary data.</text>
</comment>
<proteinExistence type="predicted"/>
<organism evidence="2 3">
    <name type="scientific">Carboxydothermus islandicus</name>
    <dbReference type="NCBI Taxonomy" id="661089"/>
    <lineage>
        <taxon>Bacteria</taxon>
        <taxon>Bacillati</taxon>
        <taxon>Bacillota</taxon>
        <taxon>Clostridia</taxon>
        <taxon>Thermoanaerobacterales</taxon>
        <taxon>Thermoanaerobacteraceae</taxon>
        <taxon>Carboxydothermus</taxon>
    </lineage>
</organism>
<dbReference type="PANTHER" id="PTHR22617">
    <property type="entry name" value="CHEMOTAXIS SENSOR HISTIDINE KINASE-RELATED"/>
    <property type="match status" value="1"/>
</dbReference>
<dbReference type="PROSITE" id="PS50851">
    <property type="entry name" value="CHEW"/>
    <property type="match status" value="3"/>
</dbReference>
<dbReference type="SUPFAM" id="SSF50341">
    <property type="entry name" value="CheW-like"/>
    <property type="match status" value="3"/>
</dbReference>
<dbReference type="GO" id="GO:0006935">
    <property type="term" value="P:chemotaxis"/>
    <property type="evidence" value="ECO:0007669"/>
    <property type="project" value="InterPro"/>
</dbReference>
<dbReference type="Pfam" id="PF01584">
    <property type="entry name" value="CheW"/>
    <property type="match status" value="3"/>
</dbReference>
<sequence>MDDARGQLITFHLGKERYGINLNYVQEIIRPPVILKVPMTPEYFLGLANLRGEILPILDGRRKLQLPPNELSDSSRVVVLKLVQEKIGLLVDRMAEVVDLEGAVFEEIANAQVNTRLVSRVVRLPQTEELIMEIKPEGIFEKKLDQVCRGQRSFELTEVTESQEVAQENFSLEQLIGFKLGNEEFSLPIAAVQEIVRVPENISKTPGLPAYVEGIITLRNNTLPIINLRLFLGLERKEHDEKTRIIVLNLSKEEGSYLFGLVTDEVTEVLRVQKSDIDDVPSYLANDAGELINGVCKLNSGQRLIYTLVPEKLLAESKLQLEAKNEAEQREVTSELMSQENQFVIFGLDTGEYGVEIGNVQEIIHVPEITSIPQAPHFVEGIINLRGAILPVLNLRKKFSLQLNSEREAERIIVVDYQGLKLGLMVDTVREVLKINEKEIEKTPALLNDEIRQEFISGIAKINGGERLILLLDLKHVISREEKEQIEEALDIVQN</sequence>
<feature type="domain" description="CheW-like" evidence="1">
    <location>
        <begin position="340"/>
        <end position="483"/>
    </location>
</feature>
<dbReference type="SMART" id="SM00260">
    <property type="entry name" value="CheW"/>
    <property type="match status" value="3"/>
</dbReference>
<dbReference type="OrthoDB" id="9794382at2"/>
<dbReference type="Gene3D" id="2.40.50.180">
    <property type="entry name" value="CheA-289, Domain 4"/>
    <property type="match status" value="3"/>
</dbReference>
<dbReference type="AlphaFoldDB" id="A0A1L8D4R3"/>